<dbReference type="Pfam" id="PF07715">
    <property type="entry name" value="Plug"/>
    <property type="match status" value="1"/>
</dbReference>
<dbReference type="Pfam" id="PF13715">
    <property type="entry name" value="CarbopepD_reg_2"/>
    <property type="match status" value="1"/>
</dbReference>
<gene>
    <name evidence="10" type="ORF">ACFOWM_08270</name>
</gene>
<dbReference type="SUPFAM" id="SSF49464">
    <property type="entry name" value="Carboxypeptidase regulatory domain-like"/>
    <property type="match status" value="1"/>
</dbReference>
<organism evidence="10 11">
    <name type="scientific">Ferruginibacter yonginensis</name>
    <dbReference type="NCBI Taxonomy" id="1310416"/>
    <lineage>
        <taxon>Bacteria</taxon>
        <taxon>Pseudomonadati</taxon>
        <taxon>Bacteroidota</taxon>
        <taxon>Chitinophagia</taxon>
        <taxon>Chitinophagales</taxon>
        <taxon>Chitinophagaceae</taxon>
        <taxon>Ferruginibacter</taxon>
    </lineage>
</organism>
<evidence type="ECO:0000313" key="11">
    <source>
        <dbReference type="Proteomes" id="UP001595907"/>
    </source>
</evidence>
<feature type="signal peptide" evidence="8">
    <location>
        <begin position="1"/>
        <end position="24"/>
    </location>
</feature>
<dbReference type="PROSITE" id="PS52016">
    <property type="entry name" value="TONB_DEPENDENT_REC_3"/>
    <property type="match status" value="1"/>
</dbReference>
<keyword evidence="5 7" id="KW-0472">Membrane</keyword>
<proteinExistence type="inferred from homology"/>
<dbReference type="InterPro" id="IPR036942">
    <property type="entry name" value="Beta-barrel_TonB_sf"/>
</dbReference>
<protein>
    <submittedName>
        <fullName evidence="10">SusC/RagA family TonB-linked outer membrane protein</fullName>
    </submittedName>
</protein>
<dbReference type="Gene3D" id="2.40.170.20">
    <property type="entry name" value="TonB-dependent receptor, beta-barrel domain"/>
    <property type="match status" value="1"/>
</dbReference>
<dbReference type="SUPFAM" id="SSF56935">
    <property type="entry name" value="Porins"/>
    <property type="match status" value="1"/>
</dbReference>
<evidence type="ECO:0000256" key="3">
    <source>
        <dbReference type="ARBA" id="ARBA00022452"/>
    </source>
</evidence>
<evidence type="ECO:0000256" key="5">
    <source>
        <dbReference type="ARBA" id="ARBA00023136"/>
    </source>
</evidence>
<dbReference type="InterPro" id="IPR023996">
    <property type="entry name" value="TonB-dep_OMP_SusC/RagA"/>
</dbReference>
<evidence type="ECO:0000256" key="4">
    <source>
        <dbReference type="ARBA" id="ARBA00022692"/>
    </source>
</evidence>
<dbReference type="Gene3D" id="2.170.130.10">
    <property type="entry name" value="TonB-dependent receptor, plug domain"/>
    <property type="match status" value="1"/>
</dbReference>
<name>A0ABV8QT81_9BACT</name>
<dbReference type="NCBIfam" id="TIGR04057">
    <property type="entry name" value="SusC_RagA_signa"/>
    <property type="match status" value="1"/>
</dbReference>
<reference evidence="11" key="1">
    <citation type="journal article" date="2019" name="Int. J. Syst. Evol. Microbiol.">
        <title>The Global Catalogue of Microorganisms (GCM) 10K type strain sequencing project: providing services to taxonomists for standard genome sequencing and annotation.</title>
        <authorList>
            <consortium name="The Broad Institute Genomics Platform"/>
            <consortium name="The Broad Institute Genome Sequencing Center for Infectious Disease"/>
            <person name="Wu L."/>
            <person name="Ma J."/>
        </authorList>
    </citation>
    <scope>NUCLEOTIDE SEQUENCE [LARGE SCALE GENOMIC DNA]</scope>
    <source>
        <strain evidence="11">CECT 8289</strain>
    </source>
</reference>
<comment type="caution">
    <text evidence="10">The sequence shown here is derived from an EMBL/GenBank/DDBJ whole genome shotgun (WGS) entry which is preliminary data.</text>
</comment>
<feature type="domain" description="TonB-dependent receptor plug" evidence="9">
    <location>
        <begin position="117"/>
        <end position="245"/>
    </location>
</feature>
<evidence type="ECO:0000256" key="1">
    <source>
        <dbReference type="ARBA" id="ARBA00004571"/>
    </source>
</evidence>
<dbReference type="InterPro" id="IPR023997">
    <property type="entry name" value="TonB-dep_OMP_SusC/RagA_CS"/>
</dbReference>
<keyword evidence="4 7" id="KW-0812">Transmembrane</keyword>
<feature type="chain" id="PRO_5045495616" evidence="8">
    <location>
        <begin position="25"/>
        <end position="979"/>
    </location>
</feature>
<dbReference type="InterPro" id="IPR012910">
    <property type="entry name" value="Plug_dom"/>
</dbReference>
<keyword evidence="6 7" id="KW-0998">Cell outer membrane</keyword>
<keyword evidence="3 7" id="KW-1134">Transmembrane beta strand</keyword>
<comment type="subcellular location">
    <subcellularLocation>
        <location evidence="1 7">Cell outer membrane</location>
        <topology evidence="1 7">Multi-pass membrane protein</topology>
    </subcellularLocation>
</comment>
<evidence type="ECO:0000259" key="9">
    <source>
        <dbReference type="Pfam" id="PF07715"/>
    </source>
</evidence>
<dbReference type="EMBL" id="JBHSCZ010000002">
    <property type="protein sequence ID" value="MFC4262868.1"/>
    <property type="molecule type" value="Genomic_DNA"/>
</dbReference>
<evidence type="ECO:0000256" key="6">
    <source>
        <dbReference type="ARBA" id="ARBA00023237"/>
    </source>
</evidence>
<dbReference type="InterPro" id="IPR008969">
    <property type="entry name" value="CarboxyPept-like_regulatory"/>
</dbReference>
<accession>A0ABV8QT81</accession>
<evidence type="ECO:0000256" key="8">
    <source>
        <dbReference type="SAM" id="SignalP"/>
    </source>
</evidence>
<dbReference type="InterPro" id="IPR037066">
    <property type="entry name" value="Plug_dom_sf"/>
</dbReference>
<dbReference type="RefSeq" id="WP_379708747.1">
    <property type="nucleotide sequence ID" value="NZ_JBHSCZ010000002.1"/>
</dbReference>
<evidence type="ECO:0000256" key="2">
    <source>
        <dbReference type="ARBA" id="ARBA00022448"/>
    </source>
</evidence>
<keyword evidence="11" id="KW-1185">Reference proteome</keyword>
<sequence>MNVGKLTKLLLTVCFGLFSFVAFAQTKTVTGTVTDDKGATVSGVSVTVKGSKNGVSTNADGTFKINVPTNATTLSFSSVGYDKKDVAIGSGNEVNVVLTASNNQLTEVVVVGYGSVKKKDLTGAVAVVSAKSFNQGPITGPDQLIQGKVAGLQVIANSGQPGAATTVRIRGNASVRSGAGQPLYVVDGVPLDGRNARPQLNALGLGSTADVDPLLFLNPNDIASVQVLKDASASAIYGSRGANGVILIETKKGNGAVKVDFNFQVGTSSVAKKYDVLDAGAYRSALSKYGISNGDQGGNVDAQDAILRSATSKNANIAVSGGNDKSNYRLSLGYFGQEGIVIGSDLTKYMTNFTGQSKLVNDKLILDYGFKIGQVNEKIAPVSENAGFEGSLVGNALQWNPTRNFYKPDGSFDQPAGALNPLALAAAYNDRSNLLNASGYVAATYKLSKELDVKIFASQMKQAGERKAYMQSFLNQTDVLGRGWGFVANNELVSQVLNGTLNYKKELTKKLRLDALVGYEYFKSDRSGSSIFGKDFSGIPLNSSNILQYASQSSLAVSSFVDPNWELQSYFGRTGFVYNDKYFLTATVRADGSTKFGKNNRYGYFPSFAAKWAVSNEAFMSSVKWVDNLALRVGYGVTGSQEFPSGAAQDQYTVSQQSIVLSNVANPDLKWEKEKQINVGVDFTLFNKKINGNVDYFKKDRTNILFNTQVTLPGPATKYWVNVPCSIVNQGVEISLNSDIINNKNVVWNVAINATFLKNELQNYSFGNVLTGTISGQGLSGVSVQKLVNNKPINAFYTKDFAGFDASGNSIFNGGDNNRVYAGNPNPTSLLGFRSEVNYKKWTFTVNGYGLFGQKIYNNTANATVGLGNLGKGNVDARFIGTGEAVGNTPSASNRYIEDGSFFRLANATVNYNFGNIGATFKNVNVFVTGSNLFVITKYSGFDPEVNTNKAINGVASQGIEYTPYPSARNFTAGFRVSF</sequence>
<dbReference type="NCBIfam" id="TIGR04056">
    <property type="entry name" value="OMP_RagA_SusC"/>
    <property type="match status" value="1"/>
</dbReference>
<dbReference type="Proteomes" id="UP001595907">
    <property type="component" value="Unassembled WGS sequence"/>
</dbReference>
<keyword evidence="2 7" id="KW-0813">Transport</keyword>
<comment type="similarity">
    <text evidence="7">Belongs to the TonB-dependent receptor family.</text>
</comment>
<dbReference type="InterPro" id="IPR039426">
    <property type="entry name" value="TonB-dep_rcpt-like"/>
</dbReference>
<keyword evidence="8" id="KW-0732">Signal</keyword>
<evidence type="ECO:0000256" key="7">
    <source>
        <dbReference type="PROSITE-ProRule" id="PRU01360"/>
    </source>
</evidence>
<dbReference type="Gene3D" id="2.60.40.1120">
    <property type="entry name" value="Carboxypeptidase-like, regulatory domain"/>
    <property type="match status" value="1"/>
</dbReference>
<evidence type="ECO:0000313" key="10">
    <source>
        <dbReference type="EMBL" id="MFC4262868.1"/>
    </source>
</evidence>